<comment type="caution">
    <text evidence="2">The sequence shown here is derived from an EMBL/GenBank/DDBJ whole genome shotgun (WGS) entry which is preliminary data.</text>
</comment>
<feature type="region of interest" description="Disordered" evidence="1">
    <location>
        <begin position="24"/>
        <end position="61"/>
    </location>
</feature>
<proteinExistence type="predicted"/>
<evidence type="ECO:0000256" key="1">
    <source>
        <dbReference type="SAM" id="MobiDB-lite"/>
    </source>
</evidence>
<evidence type="ECO:0000313" key="2">
    <source>
        <dbReference type="EMBL" id="TQV68076.1"/>
    </source>
</evidence>
<gene>
    <name evidence="2" type="ORF">FKG95_29300</name>
</gene>
<name>A0A545SSZ8_9PROT</name>
<sequence>MRSTTHLPKLHLKDLFGAVRLASNIPGGPMRPAAEAERAGEGNAKAARKKIKAAKSKRKRK</sequence>
<feature type="compositionally biased region" description="Basic residues" evidence="1">
    <location>
        <begin position="46"/>
        <end position="61"/>
    </location>
</feature>
<dbReference type="EMBL" id="VHSH01000025">
    <property type="protein sequence ID" value="TQV68076.1"/>
    <property type="molecule type" value="Genomic_DNA"/>
</dbReference>
<reference evidence="2 3" key="1">
    <citation type="submission" date="2019-06" db="EMBL/GenBank/DDBJ databases">
        <title>Whole genome sequence for Rhodospirillaceae sp. R148.</title>
        <authorList>
            <person name="Wang G."/>
        </authorList>
    </citation>
    <scope>NUCLEOTIDE SEQUENCE [LARGE SCALE GENOMIC DNA]</scope>
    <source>
        <strain evidence="2 3">R148</strain>
    </source>
</reference>
<dbReference type="RefSeq" id="WP_142900024.1">
    <property type="nucleotide sequence ID" value="NZ_ML660076.1"/>
</dbReference>
<dbReference type="AlphaFoldDB" id="A0A545SSZ8"/>
<organism evidence="2 3">
    <name type="scientific">Denitrobaculum tricleocarpae</name>
    <dbReference type="NCBI Taxonomy" id="2591009"/>
    <lineage>
        <taxon>Bacteria</taxon>
        <taxon>Pseudomonadati</taxon>
        <taxon>Pseudomonadota</taxon>
        <taxon>Alphaproteobacteria</taxon>
        <taxon>Rhodospirillales</taxon>
        <taxon>Rhodospirillaceae</taxon>
        <taxon>Denitrobaculum</taxon>
    </lineage>
</organism>
<keyword evidence="3" id="KW-1185">Reference proteome</keyword>
<protein>
    <submittedName>
        <fullName evidence="2">Uncharacterized protein</fullName>
    </submittedName>
</protein>
<accession>A0A545SSZ8</accession>
<dbReference type="Proteomes" id="UP000315252">
    <property type="component" value="Unassembled WGS sequence"/>
</dbReference>
<evidence type="ECO:0000313" key="3">
    <source>
        <dbReference type="Proteomes" id="UP000315252"/>
    </source>
</evidence>